<evidence type="ECO:0000313" key="4">
    <source>
        <dbReference type="Proteomes" id="UP000186058"/>
    </source>
</evidence>
<dbReference type="EMBL" id="LVWI01000116">
    <property type="protein sequence ID" value="OKP76324.1"/>
    <property type="molecule type" value="Genomic_DNA"/>
</dbReference>
<dbReference type="Pfam" id="PF08388">
    <property type="entry name" value="GIIM"/>
    <property type="match status" value="1"/>
</dbReference>
<evidence type="ECO:0000259" key="2">
    <source>
        <dbReference type="PROSITE" id="PS50878"/>
    </source>
</evidence>
<gene>
    <name evidence="3" type="ORF">A3844_30870</name>
</gene>
<comment type="caution">
    <text evidence="3">The sequence shown here is derived from an EMBL/GenBank/DDBJ whole genome shotgun (WGS) entry which is preliminary data.</text>
</comment>
<dbReference type="SUPFAM" id="SSF56672">
    <property type="entry name" value="DNA/RNA polymerases"/>
    <property type="match status" value="1"/>
</dbReference>
<reference evidence="3 4" key="1">
    <citation type="submission" date="2016-03" db="EMBL/GenBank/DDBJ databases">
        <authorList>
            <person name="Sant'Anna F.H."/>
            <person name="Ambrosini A."/>
            <person name="Souza R."/>
            <person name="Bach E."/>
            <person name="Fernandes G."/>
            <person name="Balsanelli E."/>
            <person name="Baura V.A."/>
            <person name="Souza E.M."/>
            <person name="Passaglia L."/>
        </authorList>
    </citation>
    <scope>NUCLEOTIDE SEQUENCE [LARGE SCALE GENOMIC DNA]</scope>
    <source>
        <strain evidence="3 4">P26E</strain>
    </source>
</reference>
<dbReference type="PANTHER" id="PTHR34047:SF8">
    <property type="entry name" value="PROTEIN YKFC"/>
    <property type="match status" value="1"/>
</dbReference>
<evidence type="ECO:0000313" key="3">
    <source>
        <dbReference type="EMBL" id="OKP76324.1"/>
    </source>
</evidence>
<dbReference type="InterPro" id="IPR000477">
    <property type="entry name" value="RT_dom"/>
</dbReference>
<protein>
    <recommendedName>
        <fullName evidence="2">Reverse transcriptase domain-containing protein</fullName>
    </recommendedName>
</protein>
<keyword evidence="4" id="KW-1185">Reference proteome</keyword>
<dbReference type="PANTHER" id="PTHR34047">
    <property type="entry name" value="NUCLEAR INTRON MATURASE 1, MITOCHONDRIAL-RELATED"/>
    <property type="match status" value="1"/>
</dbReference>
<feature type="domain" description="Reverse transcriptase" evidence="2">
    <location>
        <begin position="175"/>
        <end position="402"/>
    </location>
</feature>
<evidence type="ECO:0000256" key="1">
    <source>
        <dbReference type="SAM" id="MobiDB-lite"/>
    </source>
</evidence>
<dbReference type="CDD" id="cd01651">
    <property type="entry name" value="RT_G2_intron"/>
    <property type="match status" value="1"/>
</dbReference>
<dbReference type="Pfam" id="PF00078">
    <property type="entry name" value="RVT_1"/>
    <property type="match status" value="1"/>
</dbReference>
<dbReference type="InterPro" id="IPR051083">
    <property type="entry name" value="GrpII_Intron_Splice-Mob/Def"/>
</dbReference>
<accession>A0ABX3EGJ7</accession>
<dbReference type="InterPro" id="IPR043502">
    <property type="entry name" value="DNA/RNA_pol_sf"/>
</dbReference>
<sequence>MKASSQKKKKKWCRIPCSHSKRGETEAKGTCFVKDCECSRVDIVSAVNQRGFDREGESRRERESAWGMRQTGDLSTSKAAGAIEFFFSNTQLPGWNKKGIDICNGNKTSLVSSGKGGETPMKPKRRYYSLIDKVYQMNNLDEAWLSVKKNQGSGGIDGVSIGMYEKNVSTNLRELQRLLQQGRYVPDPVRRHYIEKENGKLRPLGIPTIRDRVCQQAVRQIIEPIFEEDFYYYSFGFRAGYSAHQAIRTIRRAKRNGYEHVVDLDIVSFFDEIPHEGLMEKVQERISDGKVLTLIRGWLTSGVMEDDQFHETEIGSPQGGVISPLLANIYLNAFDWGMKEQGFAVVRYADDAVILCKTKEQAQEAYRAAKKILEEELRLRMHPEKTKVVDFDEGFRFLGFDFRRDYIALPDAKVKKYKDKIRKATCRQQGKNLDGMLGKLNEISRGFGNYFGIGNVKKKFERLDQWTRMRVRAFMRKKRSTVSNRLIPNKVLESAGMVFLTSLLTTRS</sequence>
<organism evidence="3 4">
    <name type="scientific">Paenibacillus helianthi</name>
    <dbReference type="NCBI Taxonomy" id="1349432"/>
    <lineage>
        <taxon>Bacteria</taxon>
        <taxon>Bacillati</taxon>
        <taxon>Bacillota</taxon>
        <taxon>Bacilli</taxon>
        <taxon>Bacillales</taxon>
        <taxon>Paenibacillaceae</taxon>
        <taxon>Paenibacillus</taxon>
    </lineage>
</organism>
<proteinExistence type="predicted"/>
<dbReference type="InterPro" id="IPR030931">
    <property type="entry name" value="Group_II_RT_mat"/>
</dbReference>
<dbReference type="InterPro" id="IPR013597">
    <property type="entry name" value="Mat_intron_G2"/>
</dbReference>
<name>A0ABX3EGJ7_9BACL</name>
<dbReference type="NCBIfam" id="TIGR04416">
    <property type="entry name" value="group_II_RT_mat"/>
    <property type="match status" value="1"/>
</dbReference>
<dbReference type="PROSITE" id="PS50878">
    <property type="entry name" value="RT_POL"/>
    <property type="match status" value="1"/>
</dbReference>
<dbReference type="Proteomes" id="UP000186058">
    <property type="component" value="Unassembled WGS sequence"/>
</dbReference>
<feature type="compositionally biased region" description="Basic and acidic residues" evidence="1">
    <location>
        <begin position="51"/>
        <end position="64"/>
    </location>
</feature>
<feature type="region of interest" description="Disordered" evidence="1">
    <location>
        <begin position="51"/>
        <end position="71"/>
    </location>
</feature>